<reference evidence="2" key="2">
    <citation type="submission" date="2011-10" db="EMBL/GenBank/DDBJ databases">
        <title>The Genome Sequence of Granulicatella elegans ATCC 700633.</title>
        <authorList>
            <consortium name="The Broad Institute Genome Sequencing Platform"/>
            <consortium name="The Broad Institute Genome Sequencing Center for Infectious Disease"/>
            <person name="Earl A."/>
            <person name="Ward D."/>
            <person name="Feldgarden M."/>
            <person name="Gevers D."/>
            <person name="Sibley C.D."/>
            <person name="Field T.R."/>
            <person name="Grinwis M."/>
            <person name="Eshaghurshan C.S."/>
            <person name="Surette M.G."/>
            <person name="Young S.K."/>
            <person name="Zeng Q."/>
            <person name="Gargeya S."/>
            <person name="Fitzgerald M."/>
            <person name="Haas B."/>
            <person name="Abouelleil A."/>
            <person name="Alvarado L."/>
            <person name="Arachchi H.M."/>
            <person name="Berlin A."/>
            <person name="Brown A."/>
            <person name="Chapman S.B."/>
            <person name="Chen Z."/>
            <person name="Dunbar C."/>
            <person name="Freedman E."/>
            <person name="Gearin G."/>
            <person name="Goldberg J."/>
            <person name="Griggs A."/>
            <person name="Gujja S."/>
            <person name="Heiman D."/>
            <person name="Howarth C."/>
            <person name="Larson L."/>
            <person name="Lui A."/>
            <person name="MacDonald P.J.P."/>
            <person name="Montmayeur A."/>
            <person name="Murphy C."/>
            <person name="Neiman D."/>
            <person name="Pearson M."/>
            <person name="Priest M."/>
            <person name="Roberts A."/>
            <person name="Saif S."/>
            <person name="Shea T."/>
            <person name="Shenoy N."/>
            <person name="Sisk P."/>
            <person name="Stolte C."/>
            <person name="Sykes S."/>
            <person name="Wortman J."/>
            <person name="Nusbaum C."/>
            <person name="Birren B."/>
        </authorList>
    </citation>
    <scope>NUCLEOTIDE SEQUENCE [LARGE SCALE GENOMIC DNA]</scope>
    <source>
        <strain evidence="2">ATCC 700633</strain>
    </source>
</reference>
<dbReference type="GO" id="GO:0005829">
    <property type="term" value="C:cytosol"/>
    <property type="evidence" value="ECO:0007669"/>
    <property type="project" value="TreeGrafter"/>
</dbReference>
<organism evidence="2 3">
    <name type="scientific">Granulicatella elegans ATCC 700633</name>
    <dbReference type="NCBI Taxonomy" id="626369"/>
    <lineage>
        <taxon>Bacteria</taxon>
        <taxon>Bacillati</taxon>
        <taxon>Bacillota</taxon>
        <taxon>Bacilli</taxon>
        <taxon>Lactobacillales</taxon>
        <taxon>Carnobacteriaceae</taxon>
        <taxon>Granulicatella</taxon>
    </lineage>
</organism>
<dbReference type="GO" id="GO:0016491">
    <property type="term" value="F:oxidoreductase activity"/>
    <property type="evidence" value="ECO:0007669"/>
    <property type="project" value="InterPro"/>
</dbReference>
<gene>
    <name evidence="2" type="ORF">HMPREF0446_00186</name>
</gene>
<dbReference type="PANTHER" id="PTHR30543">
    <property type="entry name" value="CHROMATE REDUCTASE"/>
    <property type="match status" value="1"/>
</dbReference>
<dbReference type="InterPro" id="IPR005025">
    <property type="entry name" value="FMN_Rdtase-like_dom"/>
</dbReference>
<evidence type="ECO:0000313" key="2">
    <source>
        <dbReference type="EMBL" id="EEW93304.1"/>
    </source>
</evidence>
<dbReference type="GO" id="GO:0010181">
    <property type="term" value="F:FMN binding"/>
    <property type="evidence" value="ECO:0007669"/>
    <property type="project" value="TreeGrafter"/>
</dbReference>
<feature type="domain" description="NADPH-dependent FMN reductase-like" evidence="1">
    <location>
        <begin position="5"/>
        <end position="151"/>
    </location>
</feature>
<evidence type="ECO:0000313" key="3">
    <source>
        <dbReference type="Proteomes" id="UP000002939"/>
    </source>
</evidence>
<sequence>MSKQVLFINGSLRKESFNQTIIDYVQEKLVEKGYQTKQISFKDVPFFSQDIEFPAPAIVEEYRGDFEASQAVWIVSPEYNGSLPGSLKNGLDWMSRSLDITSYAPPAYIDSKLIAFSSAAGHSGGANVLRALTELVTKMRMNPLEKTVGLHIGAGFQTGVLTLTDEDKSELDKQVELLVEALEK</sequence>
<dbReference type="STRING" id="626369.HMPREF0446_00186"/>
<keyword evidence="3" id="KW-1185">Reference proteome</keyword>
<proteinExistence type="predicted"/>
<dbReference type="InterPro" id="IPR029039">
    <property type="entry name" value="Flavoprotein-like_sf"/>
</dbReference>
<dbReference type="OrthoDB" id="9812295at2"/>
<dbReference type="EMBL" id="ACRF02000015">
    <property type="protein sequence ID" value="EEW93304.1"/>
    <property type="molecule type" value="Genomic_DNA"/>
</dbReference>
<dbReference type="AlphaFoldDB" id="D0BJQ1"/>
<reference evidence="2" key="1">
    <citation type="submission" date="2009-09" db="EMBL/GenBank/DDBJ databases">
        <authorList>
            <consortium name="The Broad Institute Genome Sequencing Platform"/>
            <person name="Ward D."/>
            <person name="Feldgarden M."/>
            <person name="Earl A."/>
            <person name="Young S.K."/>
            <person name="Zeng Q."/>
            <person name="Koehrsen M."/>
            <person name="Alvarado L."/>
            <person name="Berlin A."/>
            <person name="Bochicchio J."/>
            <person name="Borenstein D."/>
            <person name="Chapman S.B."/>
            <person name="Chen Z."/>
            <person name="Engels R."/>
            <person name="Freedman E."/>
            <person name="Gellesch M."/>
            <person name="Goldberg J."/>
            <person name="Griggs A."/>
            <person name="Gujja S."/>
            <person name="Heilman E."/>
            <person name="Heiman D."/>
            <person name="Hepburn T."/>
            <person name="Howarth C."/>
            <person name="Jen D."/>
            <person name="Larson L."/>
            <person name="Lewis B."/>
            <person name="Mehta T."/>
            <person name="Park D."/>
            <person name="Pearson M."/>
            <person name="Roberts A."/>
            <person name="Saif S."/>
            <person name="Shea T."/>
            <person name="Shenoy N."/>
            <person name="Sisk P."/>
            <person name="Stolte C."/>
            <person name="Sykes S."/>
            <person name="Thomson T."/>
            <person name="Walk T."/>
            <person name="White J."/>
            <person name="Yandava C."/>
            <person name="Sibley C.D."/>
            <person name="Field T.R."/>
            <person name="Grinwis M."/>
            <person name="Eshaghurshan C.S."/>
            <person name="Surette M.G."/>
            <person name="Haas B."/>
            <person name="Nusbaum C."/>
            <person name="Birren B."/>
        </authorList>
    </citation>
    <scope>NUCLEOTIDE SEQUENCE [LARGE SCALE GENOMIC DNA]</scope>
    <source>
        <strain evidence="2">ATCC 700633</strain>
    </source>
</reference>
<evidence type="ECO:0000259" key="1">
    <source>
        <dbReference type="Pfam" id="PF03358"/>
    </source>
</evidence>
<dbReference type="Gene3D" id="3.40.50.360">
    <property type="match status" value="1"/>
</dbReference>
<dbReference type="Proteomes" id="UP000002939">
    <property type="component" value="Unassembled WGS sequence"/>
</dbReference>
<dbReference type="SUPFAM" id="SSF52218">
    <property type="entry name" value="Flavoproteins"/>
    <property type="match status" value="1"/>
</dbReference>
<accession>D0BJQ1</accession>
<dbReference type="RefSeq" id="WP_006702461.1">
    <property type="nucleotide sequence ID" value="NZ_KI391971.1"/>
</dbReference>
<dbReference type="HOGENOM" id="CLU_055322_4_2_9"/>
<dbReference type="eggNOG" id="COG0431">
    <property type="taxonomic scope" value="Bacteria"/>
</dbReference>
<dbReference type="InterPro" id="IPR050712">
    <property type="entry name" value="NAD(P)H-dep_reductase"/>
</dbReference>
<dbReference type="Pfam" id="PF03358">
    <property type="entry name" value="FMN_red"/>
    <property type="match status" value="1"/>
</dbReference>
<dbReference type="PANTHER" id="PTHR30543:SF21">
    <property type="entry name" value="NAD(P)H-DEPENDENT FMN REDUCTASE LOT6"/>
    <property type="match status" value="1"/>
</dbReference>
<name>D0BJQ1_9LACT</name>
<protein>
    <recommendedName>
        <fullName evidence="1">NADPH-dependent FMN reductase-like domain-containing protein</fullName>
    </recommendedName>
</protein>
<comment type="caution">
    <text evidence="2">The sequence shown here is derived from an EMBL/GenBank/DDBJ whole genome shotgun (WGS) entry which is preliminary data.</text>
</comment>